<dbReference type="PANTHER" id="PTHR43479">
    <property type="entry name" value="ACREF/ENVCD OPERON REPRESSOR-RELATED"/>
    <property type="match status" value="1"/>
</dbReference>
<evidence type="ECO:0000256" key="2">
    <source>
        <dbReference type="PROSITE-ProRule" id="PRU00335"/>
    </source>
</evidence>
<dbReference type="PROSITE" id="PS50977">
    <property type="entry name" value="HTH_TETR_2"/>
    <property type="match status" value="1"/>
</dbReference>
<dbReference type="Pfam" id="PF00440">
    <property type="entry name" value="TetR_N"/>
    <property type="match status" value="1"/>
</dbReference>
<dbReference type="PANTHER" id="PTHR43479:SF7">
    <property type="entry name" value="TETR-FAMILY TRANSCRIPTIONAL REGULATOR"/>
    <property type="match status" value="1"/>
</dbReference>
<gene>
    <name evidence="4" type="ORF">JZO76_00345</name>
</gene>
<keyword evidence="5" id="KW-1185">Reference proteome</keyword>
<dbReference type="Gene3D" id="1.10.357.10">
    <property type="entry name" value="Tetracycline Repressor, domain 2"/>
    <property type="match status" value="1"/>
</dbReference>
<reference evidence="4 5" key="1">
    <citation type="submission" date="2021-03" db="EMBL/GenBank/DDBJ databases">
        <title>Enterococcal diversity collection.</title>
        <authorList>
            <person name="Gilmore M.S."/>
            <person name="Schwartzman J."/>
            <person name="Van Tyne D."/>
            <person name="Martin M."/>
            <person name="Earl A.M."/>
            <person name="Manson A.L."/>
            <person name="Straub T."/>
            <person name="Salamzade R."/>
            <person name="Saavedra J."/>
            <person name="Lebreton F."/>
            <person name="Prichula J."/>
            <person name="Schaufler K."/>
            <person name="Gaca A."/>
            <person name="Sgardioli B."/>
            <person name="Wagenaar J."/>
            <person name="Strong T."/>
        </authorList>
    </citation>
    <scope>NUCLEOTIDE SEQUENCE [LARGE SCALE GENOMIC DNA]</scope>
    <source>
        <strain evidence="4 5">MJM12</strain>
    </source>
</reference>
<feature type="DNA-binding region" description="H-T-H motif" evidence="2">
    <location>
        <begin position="29"/>
        <end position="48"/>
    </location>
</feature>
<evidence type="ECO:0000313" key="5">
    <source>
        <dbReference type="Proteomes" id="UP000664256"/>
    </source>
</evidence>
<evidence type="ECO:0000313" key="4">
    <source>
        <dbReference type="EMBL" id="MBO0447978.1"/>
    </source>
</evidence>
<evidence type="ECO:0000259" key="3">
    <source>
        <dbReference type="PROSITE" id="PS50977"/>
    </source>
</evidence>
<keyword evidence="1 2" id="KW-0238">DNA-binding</keyword>
<organism evidence="4 5">
    <name type="scientific">Candidatus Enterococcus myersii</name>
    <dbReference type="NCBI Taxonomy" id="2815322"/>
    <lineage>
        <taxon>Bacteria</taxon>
        <taxon>Bacillati</taxon>
        <taxon>Bacillota</taxon>
        <taxon>Bacilli</taxon>
        <taxon>Lactobacillales</taxon>
        <taxon>Enterococcaceae</taxon>
        <taxon>Enterococcus</taxon>
    </lineage>
</organism>
<dbReference type="InterPro" id="IPR009057">
    <property type="entry name" value="Homeodomain-like_sf"/>
</dbReference>
<name>A0ABS3H5T2_9ENTE</name>
<dbReference type="InterPro" id="IPR001647">
    <property type="entry name" value="HTH_TetR"/>
</dbReference>
<dbReference type="RefSeq" id="WP_206902188.1">
    <property type="nucleotide sequence ID" value="NZ_JAFLVT010000001.1"/>
</dbReference>
<proteinExistence type="predicted"/>
<accession>A0ABS3H5T2</accession>
<dbReference type="SUPFAM" id="SSF46689">
    <property type="entry name" value="Homeodomain-like"/>
    <property type="match status" value="1"/>
</dbReference>
<dbReference type="InterPro" id="IPR050624">
    <property type="entry name" value="HTH-type_Tx_Regulator"/>
</dbReference>
<dbReference type="EMBL" id="JAFLVT010000001">
    <property type="protein sequence ID" value="MBO0447978.1"/>
    <property type="molecule type" value="Genomic_DNA"/>
</dbReference>
<dbReference type="Proteomes" id="UP000664256">
    <property type="component" value="Unassembled WGS sequence"/>
</dbReference>
<protein>
    <submittedName>
        <fullName evidence="4">TetR family transcriptional regulator</fullName>
    </submittedName>
</protein>
<evidence type="ECO:0000256" key="1">
    <source>
        <dbReference type="ARBA" id="ARBA00023125"/>
    </source>
</evidence>
<comment type="caution">
    <text evidence="4">The sequence shown here is derived from an EMBL/GenBank/DDBJ whole genome shotgun (WGS) entry which is preliminary data.</text>
</comment>
<sequence>MDRRKRKTQANIVNAFYEVIAKESFEQLTVSKLCEVADINRGTFYLNYLDKYDLLEQVIKEEIRSLTEFCAEHEENADHLTKTLEYMLTKKDMISLLLKADTQGFFTTQLRDFLLTENYSVSEVNAIFITNGLVGVLTHLLTTNEPSEKIISDFTRFLRQHQNFIELTKS</sequence>
<feature type="domain" description="HTH tetR-type" evidence="3">
    <location>
        <begin position="6"/>
        <end position="66"/>
    </location>
</feature>